<dbReference type="InterPro" id="IPR038287">
    <property type="entry name" value="Cse2_sf"/>
</dbReference>
<protein>
    <submittedName>
        <fullName evidence="1">Crispr-associated protein</fullName>
    </submittedName>
</protein>
<dbReference type="Pfam" id="PF09485">
    <property type="entry name" value="CRISPR_Cse2"/>
    <property type="match status" value="1"/>
</dbReference>
<reference evidence="1 2" key="1">
    <citation type="journal article" date="2015" name="Genome Announc.">
        <title>Expanding the biotechnology potential of lactobacilli through comparative genomics of 213 strains and associated genera.</title>
        <authorList>
            <person name="Sun Z."/>
            <person name="Harris H.M."/>
            <person name="McCann A."/>
            <person name="Guo C."/>
            <person name="Argimon S."/>
            <person name="Zhang W."/>
            <person name="Yang X."/>
            <person name="Jeffery I.B."/>
            <person name="Cooney J.C."/>
            <person name="Kagawa T.F."/>
            <person name="Liu W."/>
            <person name="Song Y."/>
            <person name="Salvetti E."/>
            <person name="Wrobel A."/>
            <person name="Rasinkangas P."/>
            <person name="Parkhill J."/>
            <person name="Rea M.C."/>
            <person name="O'Sullivan O."/>
            <person name="Ritari J."/>
            <person name="Douillard F.P."/>
            <person name="Paul Ross R."/>
            <person name="Yang R."/>
            <person name="Briner A.E."/>
            <person name="Felis G.E."/>
            <person name="de Vos W.M."/>
            <person name="Barrangou R."/>
            <person name="Klaenhammer T.R."/>
            <person name="Caufield P.W."/>
            <person name="Cui Y."/>
            <person name="Zhang H."/>
            <person name="O'Toole P.W."/>
        </authorList>
    </citation>
    <scope>NUCLEOTIDE SEQUENCE [LARGE SCALE GENOMIC DNA]</scope>
    <source>
        <strain evidence="1 2">JCM 15530</strain>
    </source>
</reference>
<gene>
    <name evidence="1" type="ORF">FC96_GL001197</name>
</gene>
<dbReference type="EMBL" id="AZCX01000002">
    <property type="protein sequence ID" value="KRK48876.1"/>
    <property type="molecule type" value="Genomic_DNA"/>
</dbReference>
<dbReference type="CDD" id="cd09731">
    <property type="entry name" value="Cse2_I-E"/>
    <property type="match status" value="1"/>
</dbReference>
<proteinExistence type="predicted"/>
<dbReference type="Proteomes" id="UP000050911">
    <property type="component" value="Unassembled WGS sequence"/>
</dbReference>
<dbReference type="AlphaFoldDB" id="A0A0R1HQX6"/>
<dbReference type="STRING" id="1302272.FC96_GL001197"/>
<dbReference type="PATRIC" id="fig|1302272.5.peg.1205"/>
<accession>A0A0R1HQX6</accession>
<name>A0A0R1HQX6_9LACO</name>
<evidence type="ECO:0000313" key="2">
    <source>
        <dbReference type="Proteomes" id="UP000050911"/>
    </source>
</evidence>
<sequence length="216" mass="24616">MAEEGTKHPKKSARQRIANKTRQIIHVLYNSGNINKAGLAYLRQSKSLNSPKAMMVLPDMMRFMDVAMMSRNGEPTRAEVAIFTAVRLYAFHQQSKDVSVYGPVNNDDPEEPLGKQTFTVLRELRKNQKTRPALDGRVQQILGATNIASVNNSLNQLIRIIKSADLSIPIDYGLLARDLFDFQMSYEQANRVRLRWGQQYFKNIVDDQTDNNEGEK</sequence>
<keyword evidence="2" id="KW-1185">Reference proteome</keyword>
<dbReference type="NCBIfam" id="TIGR02548">
    <property type="entry name" value="casB_cse2"/>
    <property type="match status" value="1"/>
</dbReference>
<dbReference type="RefSeq" id="WP_054659360.1">
    <property type="nucleotide sequence ID" value="NZ_AZCX01000002.1"/>
</dbReference>
<dbReference type="InterPro" id="IPR013382">
    <property type="entry name" value="CRISPR-assoc_prot_Cse2"/>
</dbReference>
<organism evidence="1 2">
    <name type="scientific">Secundilactobacillus kimchicus JCM 15530</name>
    <dbReference type="NCBI Taxonomy" id="1302272"/>
    <lineage>
        <taxon>Bacteria</taxon>
        <taxon>Bacillati</taxon>
        <taxon>Bacillota</taxon>
        <taxon>Bacilli</taxon>
        <taxon>Lactobacillales</taxon>
        <taxon>Lactobacillaceae</taxon>
        <taxon>Secundilactobacillus</taxon>
    </lineage>
</organism>
<evidence type="ECO:0000313" key="1">
    <source>
        <dbReference type="EMBL" id="KRK48876.1"/>
    </source>
</evidence>
<dbReference type="Gene3D" id="1.10.520.40">
    <property type="entry name" value="CRISPR-associated protein Cse2"/>
    <property type="match status" value="1"/>
</dbReference>
<comment type="caution">
    <text evidence="1">The sequence shown here is derived from an EMBL/GenBank/DDBJ whole genome shotgun (WGS) entry which is preliminary data.</text>
</comment>
<dbReference type="OrthoDB" id="1753036at2"/>